<dbReference type="EC" id="2.7.7.79" evidence="3 14"/>
<organism evidence="19 20">
    <name type="scientific">Acaulospora morrowiae</name>
    <dbReference type="NCBI Taxonomy" id="94023"/>
    <lineage>
        <taxon>Eukaryota</taxon>
        <taxon>Fungi</taxon>
        <taxon>Fungi incertae sedis</taxon>
        <taxon>Mucoromycota</taxon>
        <taxon>Glomeromycotina</taxon>
        <taxon>Glomeromycetes</taxon>
        <taxon>Diversisporales</taxon>
        <taxon>Acaulosporaceae</taxon>
        <taxon>Acaulospora</taxon>
    </lineage>
</organism>
<feature type="binding site" evidence="16">
    <location>
        <position position="74"/>
    </location>
    <ligand>
        <name>Mg(2+)</name>
        <dbReference type="ChEBI" id="CHEBI:18420"/>
        <label>1</label>
        <note>catalytic</note>
    </ligand>
</feature>
<comment type="similarity">
    <text evidence="2 14">Belongs to the tRNA(His) guanylyltransferase family.</text>
</comment>
<dbReference type="InterPro" id="IPR025845">
    <property type="entry name" value="Thg1_C_dom"/>
</dbReference>
<evidence type="ECO:0000256" key="13">
    <source>
        <dbReference type="ARBA" id="ARBA00047281"/>
    </source>
</evidence>
<protein>
    <recommendedName>
        <fullName evidence="4 14">tRNA(His) guanylyltransferase</fullName>
        <ecNumber evidence="3 14">2.7.7.79</ecNumber>
    </recommendedName>
    <alternativeName>
        <fullName evidence="12 14">tRNA-histidine guanylyltransferase</fullName>
    </alternativeName>
</protein>
<evidence type="ECO:0000256" key="12">
    <source>
        <dbReference type="ARBA" id="ARBA00032480"/>
    </source>
</evidence>
<name>A0A9N9A8P1_9GLOM</name>
<dbReference type="PANTHER" id="PTHR12729:SF6">
    <property type="entry name" value="TRNA(HIS) GUANYLYLTRANSFERASE-RELATED"/>
    <property type="match status" value="1"/>
</dbReference>
<evidence type="ECO:0000313" key="20">
    <source>
        <dbReference type="Proteomes" id="UP000789342"/>
    </source>
</evidence>
<gene>
    <name evidence="19" type="ORF">AMORRO_LOCUS4225</name>
</gene>
<keyword evidence="20" id="KW-1185">Reference proteome</keyword>
<dbReference type="InterPro" id="IPR024956">
    <property type="entry name" value="tRNAHis_GuaTrfase_cat"/>
</dbReference>
<keyword evidence="8 14" id="KW-0479">Metal-binding</keyword>
<feature type="binding site" evidence="16">
    <location>
        <position position="30"/>
    </location>
    <ligand>
        <name>Mg(2+)</name>
        <dbReference type="ChEBI" id="CHEBI:18420"/>
        <label>1</label>
        <note>catalytic</note>
    </ligand>
</feature>
<dbReference type="EMBL" id="CAJVPV010002219">
    <property type="protein sequence ID" value="CAG8521424.1"/>
    <property type="molecule type" value="Genomic_DNA"/>
</dbReference>
<evidence type="ECO:0000259" key="18">
    <source>
        <dbReference type="Pfam" id="PF14413"/>
    </source>
</evidence>
<dbReference type="PANTHER" id="PTHR12729">
    <property type="entry name" value="TRNA(HIS) GUANYLYLTRANSFERASE-RELATED"/>
    <property type="match status" value="1"/>
</dbReference>
<feature type="domain" description="Thg1 C-terminal" evidence="18">
    <location>
        <begin position="122"/>
        <end position="226"/>
    </location>
</feature>
<evidence type="ECO:0000256" key="2">
    <source>
        <dbReference type="ARBA" id="ARBA00010113"/>
    </source>
</evidence>
<comment type="function">
    <text evidence="1 14">Adds a GMP to the 5'-end of tRNA(His) after transcription and RNase P cleavage.</text>
</comment>
<evidence type="ECO:0000256" key="9">
    <source>
        <dbReference type="ARBA" id="ARBA00022741"/>
    </source>
</evidence>
<keyword evidence="11 14" id="KW-0342">GTP-binding</keyword>
<comment type="caution">
    <text evidence="19">The sequence shown here is derived from an EMBL/GenBank/DDBJ whole genome shotgun (WGS) entry which is preliminary data.</text>
</comment>
<dbReference type="GO" id="GO:0005525">
    <property type="term" value="F:GTP binding"/>
    <property type="evidence" value="ECO:0007669"/>
    <property type="project" value="UniProtKB-UniRule"/>
</dbReference>
<dbReference type="InterPro" id="IPR007537">
    <property type="entry name" value="tRNAHis_GuaTrfase_Thg1"/>
</dbReference>
<proteinExistence type="inferred from homology"/>
<dbReference type="GO" id="GO:0000287">
    <property type="term" value="F:magnesium ion binding"/>
    <property type="evidence" value="ECO:0007669"/>
    <property type="project" value="UniProtKB-UniRule"/>
</dbReference>
<evidence type="ECO:0000259" key="17">
    <source>
        <dbReference type="Pfam" id="PF04446"/>
    </source>
</evidence>
<dbReference type="AlphaFoldDB" id="A0A9N9A8P1"/>
<keyword evidence="10 14" id="KW-0460">Magnesium</keyword>
<dbReference type="GO" id="GO:0006400">
    <property type="term" value="P:tRNA modification"/>
    <property type="evidence" value="ECO:0007669"/>
    <property type="project" value="UniProtKB-UniRule"/>
</dbReference>
<feature type="domain" description="tRNAHis guanylyltransferase catalytic" evidence="17">
    <location>
        <begin position="77"/>
        <end position="118"/>
    </location>
</feature>
<keyword evidence="6 14" id="KW-0819">tRNA processing</keyword>
<keyword evidence="5 14" id="KW-0808">Transferase</keyword>
<evidence type="ECO:0000313" key="19">
    <source>
        <dbReference type="EMBL" id="CAG8521424.1"/>
    </source>
</evidence>
<evidence type="ECO:0000256" key="3">
    <source>
        <dbReference type="ARBA" id="ARBA00012511"/>
    </source>
</evidence>
<evidence type="ECO:0000256" key="6">
    <source>
        <dbReference type="ARBA" id="ARBA00022694"/>
    </source>
</evidence>
<feature type="binding site" evidence="16">
    <location>
        <position position="29"/>
    </location>
    <ligand>
        <name>Mg(2+)</name>
        <dbReference type="ChEBI" id="CHEBI:18420"/>
        <label>1</label>
        <note>catalytic</note>
    </ligand>
</feature>
<evidence type="ECO:0000256" key="14">
    <source>
        <dbReference type="PIRNR" id="PIRNR028980"/>
    </source>
</evidence>
<comment type="cofactor">
    <cofactor evidence="16">
        <name>Mg(2+)</name>
        <dbReference type="ChEBI" id="CHEBI:18420"/>
    </cofactor>
    <text evidence="16">Binds 2 magnesium ions per subunit.</text>
</comment>
<feature type="domain" description="tRNAHis guanylyltransferase catalytic" evidence="17">
    <location>
        <begin position="6"/>
        <end position="76"/>
    </location>
</feature>
<dbReference type="Pfam" id="PF14413">
    <property type="entry name" value="Thg1C"/>
    <property type="match status" value="1"/>
</dbReference>
<feature type="binding site" evidence="16">
    <location>
        <position position="74"/>
    </location>
    <ligand>
        <name>Mg(2+)</name>
        <dbReference type="ChEBI" id="CHEBI:18420"/>
        <label>2</label>
        <note>catalytic</note>
    </ligand>
</feature>
<accession>A0A9N9A8P1</accession>
<reference evidence="19" key="1">
    <citation type="submission" date="2021-06" db="EMBL/GenBank/DDBJ databases">
        <authorList>
            <person name="Kallberg Y."/>
            <person name="Tangrot J."/>
            <person name="Rosling A."/>
        </authorList>
    </citation>
    <scope>NUCLEOTIDE SEQUENCE</scope>
    <source>
        <strain evidence="19">CL551</strain>
    </source>
</reference>
<dbReference type="OrthoDB" id="62560at2759"/>
<keyword evidence="7 14" id="KW-0548">Nucleotidyltransferase</keyword>
<dbReference type="FunFam" id="3.30.70.3000:FF:000001">
    <property type="entry name" value="tRNA(His) guanylyltransferase"/>
    <property type="match status" value="1"/>
</dbReference>
<evidence type="ECO:0000256" key="15">
    <source>
        <dbReference type="PIRSR" id="PIRSR028980-1"/>
    </source>
</evidence>
<evidence type="ECO:0000256" key="5">
    <source>
        <dbReference type="ARBA" id="ARBA00022679"/>
    </source>
</evidence>
<evidence type="ECO:0000256" key="16">
    <source>
        <dbReference type="PIRSR" id="PIRSR028980-2"/>
    </source>
</evidence>
<dbReference type="Gene3D" id="3.30.70.3000">
    <property type="match status" value="1"/>
</dbReference>
<feature type="binding site" evidence="16">
    <location>
        <position position="29"/>
    </location>
    <ligand>
        <name>Mg(2+)</name>
        <dbReference type="ChEBI" id="CHEBI:18420"/>
        <label>2</label>
        <note>catalytic</note>
    </ligand>
</feature>
<evidence type="ECO:0000256" key="1">
    <source>
        <dbReference type="ARBA" id="ARBA00002939"/>
    </source>
</evidence>
<feature type="binding site" evidence="15">
    <location>
        <begin position="73"/>
        <end position="74"/>
    </location>
    <ligand>
        <name>GTP</name>
        <dbReference type="ChEBI" id="CHEBI:37565"/>
    </ligand>
</feature>
<dbReference type="GO" id="GO:0008193">
    <property type="term" value="F:tRNA guanylyltransferase activity"/>
    <property type="evidence" value="ECO:0007669"/>
    <property type="project" value="UniProtKB-UniRule"/>
</dbReference>
<evidence type="ECO:0000256" key="7">
    <source>
        <dbReference type="ARBA" id="ARBA00022695"/>
    </source>
</evidence>
<evidence type="ECO:0000256" key="4">
    <source>
        <dbReference type="ARBA" id="ARBA00015443"/>
    </source>
</evidence>
<comment type="catalytic activity">
    <reaction evidence="13 14">
        <text>a 5'-end ribonucleotide-tRNA(His) + GTP + ATP + H2O = a 5'-end phospho-guanosine-ribonucleotide-tRNA(His) + AMP + 2 diphosphate + H(+)</text>
        <dbReference type="Rhea" id="RHEA:54564"/>
        <dbReference type="Rhea" id="RHEA-COMP:14193"/>
        <dbReference type="Rhea" id="RHEA-COMP:14917"/>
        <dbReference type="ChEBI" id="CHEBI:15377"/>
        <dbReference type="ChEBI" id="CHEBI:15378"/>
        <dbReference type="ChEBI" id="CHEBI:30616"/>
        <dbReference type="ChEBI" id="CHEBI:33019"/>
        <dbReference type="ChEBI" id="CHEBI:37565"/>
        <dbReference type="ChEBI" id="CHEBI:138282"/>
        <dbReference type="ChEBI" id="CHEBI:141847"/>
        <dbReference type="ChEBI" id="CHEBI:456215"/>
        <dbReference type="EC" id="2.7.7.79"/>
    </reaction>
</comment>
<keyword evidence="9 14" id="KW-0547">Nucleotide-binding</keyword>
<dbReference type="InterPro" id="IPR038469">
    <property type="entry name" value="tRNAHis_GuaTrfase_Thg1_sf"/>
</dbReference>
<dbReference type="PIRSF" id="PIRSF028980">
    <property type="entry name" value="tRNAHis_guanylyltransferase"/>
    <property type="match status" value="1"/>
</dbReference>
<sequence>MAKSKYEYVKQFEKNDSLLPNTWLVVRIDGRNRFSERHQFAKPNDQSALDLMNKCAATIINDIQDIVLAYGQSDEYRKIVSTIVSLFTSSYVFYWKDYFPMKELLYPPSFDGRVVLYPADNNLRDYLSWRQADCHINNLYNTCFWTLVQSGKTKSEAENVLKGTVSSEKNELLFSQFNINYNHLPEMYRKGSVIIRREIDVQITNQKGVEIMRKKNVVITLHDDIIGDKFWKENPKLRLA</sequence>
<dbReference type="Pfam" id="PF04446">
    <property type="entry name" value="Thg1"/>
    <property type="match status" value="2"/>
</dbReference>
<dbReference type="Proteomes" id="UP000789342">
    <property type="component" value="Unassembled WGS sequence"/>
</dbReference>
<evidence type="ECO:0000256" key="8">
    <source>
        <dbReference type="ARBA" id="ARBA00022723"/>
    </source>
</evidence>
<evidence type="ECO:0000256" key="11">
    <source>
        <dbReference type="ARBA" id="ARBA00023134"/>
    </source>
</evidence>
<evidence type="ECO:0000256" key="10">
    <source>
        <dbReference type="ARBA" id="ARBA00022842"/>
    </source>
</evidence>